<keyword evidence="4" id="KW-1185">Reference proteome</keyword>
<feature type="compositionally biased region" description="Basic and acidic residues" evidence="1">
    <location>
        <begin position="66"/>
        <end position="76"/>
    </location>
</feature>
<dbReference type="Proteomes" id="UP000614601">
    <property type="component" value="Unassembled WGS sequence"/>
</dbReference>
<feature type="compositionally biased region" description="Low complexity" evidence="1">
    <location>
        <begin position="554"/>
        <end position="564"/>
    </location>
</feature>
<dbReference type="Proteomes" id="UP000783686">
    <property type="component" value="Unassembled WGS sequence"/>
</dbReference>
<dbReference type="Pfam" id="PF23674">
    <property type="entry name" value="RYYR-CCHC"/>
    <property type="match status" value="1"/>
</dbReference>
<feature type="compositionally biased region" description="Basic and acidic residues" evidence="1">
    <location>
        <begin position="35"/>
        <end position="56"/>
    </location>
</feature>
<organism evidence="3 4">
    <name type="scientific">Bursaphelenchus okinawaensis</name>
    <dbReference type="NCBI Taxonomy" id="465554"/>
    <lineage>
        <taxon>Eukaryota</taxon>
        <taxon>Metazoa</taxon>
        <taxon>Ecdysozoa</taxon>
        <taxon>Nematoda</taxon>
        <taxon>Chromadorea</taxon>
        <taxon>Rhabditida</taxon>
        <taxon>Tylenchina</taxon>
        <taxon>Tylenchomorpha</taxon>
        <taxon>Aphelenchoidea</taxon>
        <taxon>Aphelenchoididae</taxon>
        <taxon>Bursaphelenchus</taxon>
    </lineage>
</organism>
<dbReference type="InterPro" id="IPR057001">
    <property type="entry name" value="RYYR-CCHC"/>
</dbReference>
<dbReference type="EMBL" id="CAJFCW020000004">
    <property type="protein sequence ID" value="CAG9112864.1"/>
    <property type="molecule type" value="Genomic_DNA"/>
</dbReference>
<dbReference type="OrthoDB" id="5795835at2759"/>
<name>A0A811KWE9_9BILA</name>
<accession>A0A811KWE9</accession>
<gene>
    <name evidence="3" type="ORF">BOKJ2_LOCUS8612</name>
</gene>
<evidence type="ECO:0000313" key="4">
    <source>
        <dbReference type="Proteomes" id="UP000614601"/>
    </source>
</evidence>
<feature type="region of interest" description="Disordered" evidence="1">
    <location>
        <begin position="1"/>
        <end position="76"/>
    </location>
</feature>
<reference evidence="3" key="1">
    <citation type="submission" date="2020-09" db="EMBL/GenBank/DDBJ databases">
        <authorList>
            <person name="Kikuchi T."/>
        </authorList>
    </citation>
    <scope>NUCLEOTIDE SEQUENCE</scope>
    <source>
        <strain evidence="3">SH1</strain>
    </source>
</reference>
<protein>
    <recommendedName>
        <fullName evidence="2">RYYR-CCHC domain-containing protein</fullName>
    </recommendedName>
</protein>
<evidence type="ECO:0000256" key="1">
    <source>
        <dbReference type="SAM" id="MobiDB-lite"/>
    </source>
</evidence>
<evidence type="ECO:0000259" key="2">
    <source>
        <dbReference type="Pfam" id="PF23674"/>
    </source>
</evidence>
<proteinExistence type="predicted"/>
<evidence type="ECO:0000313" key="3">
    <source>
        <dbReference type="EMBL" id="CAD5219774.1"/>
    </source>
</evidence>
<sequence length="574" mass="65808">MSTPEPVQTRSSRRRLLVPAVVSETTPVAKKPRKTASEKEIPKNDKPVPTEKDKDIPVSLYLKQQAQKDKDKPEHEVEMEKRVMELLDNNIGEYEDDSMVPLERREEMIVWETEGDKGNNVSLIMSNDELKMAQDLPNEVKIVLDKFNAREIDKYDDLLEALREVVTEGYDEVSLLQFLEYRRLVNPPAATEPAKELSDEEVAEVIGSESAYILDLYNHQLVSGMNTVGLIIGSQLGINLSLTTLQRLLEERRKLNPPPIDRGHAEVIATAGYLSHDYWPSLLCVPDGEHYCRYFNLTNTRNDGFHRYYRCSKCCTLKNVIDQQNKRGELPHIDFVVPKIQIHGDNLVTDLGALEHHEDCKSMPIPVMLAEQLDRRARRQVSLGLMAPREAWTDAYFEALRIADTVSAYHPSFRSVAEIFPSYDVCRGQYSRNFHKLKRRLSMPAEFEPLVDKRKIVQSTSDVLEMYDSPSTSASAKARKIMKPSTVRRGREADERFNQMVPESIKNEMAPGYISVEENNVYYYDGNEYYGPVVESMEEVEQEEVVVTDEHQHQAQQESQSPPQIDRHEPAIPE</sequence>
<feature type="domain" description="RYYR-CCHC" evidence="2">
    <location>
        <begin position="272"/>
        <end position="360"/>
    </location>
</feature>
<dbReference type="AlphaFoldDB" id="A0A811KWE9"/>
<feature type="region of interest" description="Disordered" evidence="1">
    <location>
        <begin position="546"/>
        <end position="574"/>
    </location>
</feature>
<feature type="compositionally biased region" description="Polar residues" evidence="1">
    <location>
        <begin position="1"/>
        <end position="10"/>
    </location>
</feature>
<dbReference type="EMBL" id="CAJFDH010000004">
    <property type="protein sequence ID" value="CAD5219774.1"/>
    <property type="molecule type" value="Genomic_DNA"/>
</dbReference>
<feature type="compositionally biased region" description="Basic and acidic residues" evidence="1">
    <location>
        <begin position="565"/>
        <end position="574"/>
    </location>
</feature>
<comment type="caution">
    <text evidence="3">The sequence shown here is derived from an EMBL/GenBank/DDBJ whole genome shotgun (WGS) entry which is preliminary data.</text>
</comment>